<evidence type="ECO:0000313" key="1">
    <source>
        <dbReference type="EMBL" id="PLC39917.1"/>
    </source>
</evidence>
<proteinExistence type="predicted"/>
<dbReference type="Proteomes" id="UP000234456">
    <property type="component" value="Unassembled WGS sequence"/>
</dbReference>
<comment type="caution">
    <text evidence="1">The sequence shown here is derived from an EMBL/GenBank/DDBJ whole genome shotgun (WGS) entry which is preliminary data.</text>
</comment>
<accession>A0A2N4TJN8</accession>
<dbReference type="EMBL" id="PKQE01000009">
    <property type="protein sequence ID" value="PLC39917.1"/>
    <property type="molecule type" value="Genomic_DNA"/>
</dbReference>
<sequence length="69" mass="7786">MNGDAVAHRSGSKRTVDDHVCYMQGAAYLGKMQVMSWCDRIILVRFSGLHGVIGIQKKILNNFLMRVFT</sequence>
<protein>
    <submittedName>
        <fullName evidence="1">Uncharacterized protein</fullName>
    </submittedName>
</protein>
<gene>
    <name evidence="1" type="ORF">C0Q88_24770</name>
</gene>
<name>A0A2N4TJN8_RALPI</name>
<dbReference type="AlphaFoldDB" id="A0A2N4TJN8"/>
<evidence type="ECO:0000313" key="2">
    <source>
        <dbReference type="Proteomes" id="UP000234456"/>
    </source>
</evidence>
<organism evidence="1 2">
    <name type="scientific">Ralstonia pickettii</name>
    <name type="common">Burkholderia pickettii</name>
    <dbReference type="NCBI Taxonomy" id="329"/>
    <lineage>
        <taxon>Bacteria</taxon>
        <taxon>Pseudomonadati</taxon>
        <taxon>Pseudomonadota</taxon>
        <taxon>Betaproteobacteria</taxon>
        <taxon>Burkholderiales</taxon>
        <taxon>Burkholderiaceae</taxon>
        <taxon>Ralstonia</taxon>
    </lineage>
</organism>
<reference evidence="1 2" key="1">
    <citation type="submission" date="2017-12" db="EMBL/GenBank/DDBJ databases">
        <title>Draft genome sequence of Ralstonia pickettii 52.</title>
        <authorList>
            <person name="Zheng B."/>
        </authorList>
    </citation>
    <scope>NUCLEOTIDE SEQUENCE [LARGE SCALE GENOMIC DNA]</scope>
    <source>
        <strain evidence="1 2">52</strain>
    </source>
</reference>